<organism evidence="1 2">
    <name type="scientific">Melghirimyces profundicolus</name>
    <dbReference type="NCBI Taxonomy" id="1242148"/>
    <lineage>
        <taxon>Bacteria</taxon>
        <taxon>Bacillati</taxon>
        <taxon>Bacillota</taxon>
        <taxon>Bacilli</taxon>
        <taxon>Bacillales</taxon>
        <taxon>Thermoactinomycetaceae</taxon>
        <taxon>Melghirimyces</taxon>
    </lineage>
</organism>
<protein>
    <submittedName>
        <fullName evidence="1">Uncharacterized protein</fullName>
    </submittedName>
</protein>
<evidence type="ECO:0000313" key="1">
    <source>
        <dbReference type="EMBL" id="PTX58603.1"/>
    </source>
</evidence>
<reference evidence="1 2" key="1">
    <citation type="submission" date="2018-04" db="EMBL/GenBank/DDBJ databases">
        <title>Genomic Encyclopedia of Archaeal and Bacterial Type Strains, Phase II (KMG-II): from individual species to whole genera.</title>
        <authorList>
            <person name="Goeker M."/>
        </authorList>
    </citation>
    <scope>NUCLEOTIDE SEQUENCE [LARGE SCALE GENOMIC DNA]</scope>
    <source>
        <strain evidence="1 2">DSM 45787</strain>
    </source>
</reference>
<dbReference type="AlphaFoldDB" id="A0A2T6BRA0"/>
<proteinExistence type="predicted"/>
<gene>
    <name evidence="1" type="ORF">C8P63_1151</name>
</gene>
<dbReference type="EMBL" id="QBKR01000015">
    <property type="protein sequence ID" value="PTX58603.1"/>
    <property type="molecule type" value="Genomic_DNA"/>
</dbReference>
<sequence>MHNNFLVIVRTGSRNFATTGLYGSDANRVLDRNTQNSVERNSPELASIFKTEFNEKRGSNTPSENVGHMVKAPVRNRLEAL</sequence>
<dbReference type="Proteomes" id="UP000244240">
    <property type="component" value="Unassembled WGS sequence"/>
</dbReference>
<accession>A0A2T6BRA0</accession>
<name>A0A2T6BRA0_9BACL</name>
<dbReference type="RefSeq" id="WP_108024186.1">
    <property type="nucleotide sequence ID" value="NZ_QBKR01000015.1"/>
</dbReference>
<comment type="caution">
    <text evidence="1">The sequence shown here is derived from an EMBL/GenBank/DDBJ whole genome shotgun (WGS) entry which is preliminary data.</text>
</comment>
<dbReference type="Gene3D" id="3.30.870.10">
    <property type="entry name" value="Endonuclease Chain A"/>
    <property type="match status" value="1"/>
</dbReference>
<dbReference type="OrthoDB" id="155099at2"/>
<keyword evidence="2" id="KW-1185">Reference proteome</keyword>
<evidence type="ECO:0000313" key="2">
    <source>
        <dbReference type="Proteomes" id="UP000244240"/>
    </source>
</evidence>